<protein>
    <recommendedName>
        <fullName evidence="2">Phage capsid</fullName>
    </recommendedName>
</protein>
<dbReference type="Pfam" id="PF25209">
    <property type="entry name" value="Phage_capsid_4"/>
    <property type="match status" value="1"/>
</dbReference>
<dbReference type="SUPFAM" id="SSF56563">
    <property type="entry name" value="Major capsid protein gp5"/>
    <property type="match status" value="1"/>
</dbReference>
<dbReference type="EMBL" id="LR796295">
    <property type="protein sequence ID" value="CAB4134915.1"/>
    <property type="molecule type" value="Genomic_DNA"/>
</dbReference>
<reference evidence="1" key="1">
    <citation type="submission" date="2020-04" db="EMBL/GenBank/DDBJ databases">
        <authorList>
            <person name="Chiriac C."/>
            <person name="Salcher M."/>
            <person name="Ghai R."/>
            <person name="Kavagutti S V."/>
        </authorList>
    </citation>
    <scope>NUCLEOTIDE SEQUENCE</scope>
</reference>
<sequence length="286" mass="29970">MAGSTTTTLNDLLPEIIQEAMFVASERSIMRGLVKNYTLAPGQGKNVNVPIYPIQTAAAVTEGNEVDNTAVSTNTAQLVVSPVAIRTLLTDLARTSAASNVVADLGKLFGEALARKMDTDLTALFSTFNAGSGDWTAALSAADIFKSVAQLKSAAVPTDGMVCVVHPKIAYDLKAALTTQGNTPFTAGAYSDVSNEAMRMGYVGMLAGIPVYETSNIALKAGGEPGEYAGAVFHRDALGLGMIGDIAIETQRRASFLGDDIVCSAYYGTGILQNNYGRYLAFDSTI</sequence>
<proteinExistence type="predicted"/>
<evidence type="ECO:0000313" key="1">
    <source>
        <dbReference type="EMBL" id="CAB4134915.1"/>
    </source>
</evidence>
<name>A0A6J5LL19_9CAUD</name>
<accession>A0A6J5LL19</accession>
<organism evidence="1">
    <name type="scientific">uncultured Caudovirales phage</name>
    <dbReference type="NCBI Taxonomy" id="2100421"/>
    <lineage>
        <taxon>Viruses</taxon>
        <taxon>Duplodnaviria</taxon>
        <taxon>Heunggongvirae</taxon>
        <taxon>Uroviricota</taxon>
        <taxon>Caudoviricetes</taxon>
        <taxon>Peduoviridae</taxon>
        <taxon>Maltschvirus</taxon>
        <taxon>Maltschvirus maltsch</taxon>
    </lineage>
</organism>
<gene>
    <name evidence="1" type="ORF">UFOVP281_22</name>
</gene>
<evidence type="ECO:0008006" key="2">
    <source>
        <dbReference type="Google" id="ProtNLM"/>
    </source>
</evidence>